<dbReference type="Proteomes" id="UP001055879">
    <property type="component" value="Linkage Group LG08"/>
</dbReference>
<evidence type="ECO:0000313" key="1">
    <source>
        <dbReference type="EMBL" id="KAI3707480.1"/>
    </source>
</evidence>
<keyword evidence="2" id="KW-1185">Reference proteome</keyword>
<reference evidence="2" key="1">
    <citation type="journal article" date="2022" name="Mol. Ecol. Resour.">
        <title>The genomes of chicory, endive, great burdock and yacon provide insights into Asteraceae palaeo-polyploidization history and plant inulin production.</title>
        <authorList>
            <person name="Fan W."/>
            <person name="Wang S."/>
            <person name="Wang H."/>
            <person name="Wang A."/>
            <person name="Jiang F."/>
            <person name="Liu H."/>
            <person name="Zhao H."/>
            <person name="Xu D."/>
            <person name="Zhang Y."/>
        </authorList>
    </citation>
    <scope>NUCLEOTIDE SEQUENCE [LARGE SCALE GENOMIC DNA]</scope>
    <source>
        <strain evidence="2">cv. Niubang</strain>
    </source>
</reference>
<protein>
    <submittedName>
        <fullName evidence="1">Uncharacterized protein</fullName>
    </submittedName>
</protein>
<proteinExistence type="predicted"/>
<accession>A0ACB9AC22</accession>
<name>A0ACB9AC22_ARCLA</name>
<organism evidence="1 2">
    <name type="scientific">Arctium lappa</name>
    <name type="common">Greater burdock</name>
    <name type="synonym">Lappa major</name>
    <dbReference type="NCBI Taxonomy" id="4217"/>
    <lineage>
        <taxon>Eukaryota</taxon>
        <taxon>Viridiplantae</taxon>
        <taxon>Streptophyta</taxon>
        <taxon>Embryophyta</taxon>
        <taxon>Tracheophyta</taxon>
        <taxon>Spermatophyta</taxon>
        <taxon>Magnoliopsida</taxon>
        <taxon>eudicotyledons</taxon>
        <taxon>Gunneridae</taxon>
        <taxon>Pentapetalae</taxon>
        <taxon>asterids</taxon>
        <taxon>campanulids</taxon>
        <taxon>Asterales</taxon>
        <taxon>Asteraceae</taxon>
        <taxon>Carduoideae</taxon>
        <taxon>Cardueae</taxon>
        <taxon>Arctiinae</taxon>
        <taxon>Arctium</taxon>
    </lineage>
</organism>
<evidence type="ECO:0000313" key="2">
    <source>
        <dbReference type="Proteomes" id="UP001055879"/>
    </source>
</evidence>
<dbReference type="EMBL" id="CM042054">
    <property type="protein sequence ID" value="KAI3707480.1"/>
    <property type="molecule type" value="Genomic_DNA"/>
</dbReference>
<reference evidence="1 2" key="2">
    <citation type="journal article" date="2022" name="Mol. Ecol. Resour.">
        <title>The genomes of chicory, endive, great burdock and yacon provide insights into Asteraceae paleo-polyploidization history and plant inulin production.</title>
        <authorList>
            <person name="Fan W."/>
            <person name="Wang S."/>
            <person name="Wang H."/>
            <person name="Wang A."/>
            <person name="Jiang F."/>
            <person name="Liu H."/>
            <person name="Zhao H."/>
            <person name="Xu D."/>
            <person name="Zhang Y."/>
        </authorList>
    </citation>
    <scope>NUCLEOTIDE SEQUENCE [LARGE SCALE GENOMIC DNA]</scope>
    <source>
        <strain evidence="2">cv. Niubang</strain>
    </source>
</reference>
<gene>
    <name evidence="1" type="ORF">L6452_26039</name>
</gene>
<sequence length="145" mass="17023">MPDYERRFIQAKTSPRKAVLNDAPIIKVEKITEKTFAFNKIIYRNYVVTRSDQKIYEFNDNDLINLNLYDLTHLYAYCSVRYDLGRREIRMSMVEFRASLKKASLSLKSVQSQSEESKCVSEVISETVSQKDIRELLIRDPNSEL</sequence>
<comment type="caution">
    <text evidence="1">The sequence shown here is derived from an EMBL/GenBank/DDBJ whole genome shotgun (WGS) entry which is preliminary data.</text>
</comment>